<organism evidence="1 2">
    <name type="scientific">Rubus argutus</name>
    <name type="common">Southern blackberry</name>
    <dbReference type="NCBI Taxonomy" id="59490"/>
    <lineage>
        <taxon>Eukaryota</taxon>
        <taxon>Viridiplantae</taxon>
        <taxon>Streptophyta</taxon>
        <taxon>Embryophyta</taxon>
        <taxon>Tracheophyta</taxon>
        <taxon>Spermatophyta</taxon>
        <taxon>Magnoliopsida</taxon>
        <taxon>eudicotyledons</taxon>
        <taxon>Gunneridae</taxon>
        <taxon>Pentapetalae</taxon>
        <taxon>rosids</taxon>
        <taxon>fabids</taxon>
        <taxon>Rosales</taxon>
        <taxon>Rosaceae</taxon>
        <taxon>Rosoideae</taxon>
        <taxon>Rosoideae incertae sedis</taxon>
        <taxon>Rubus</taxon>
    </lineage>
</organism>
<comment type="caution">
    <text evidence="1">The sequence shown here is derived from an EMBL/GenBank/DDBJ whole genome shotgun (WGS) entry which is preliminary data.</text>
</comment>
<dbReference type="EMBL" id="JBEDUW010000244">
    <property type="protein sequence ID" value="KAK9902994.1"/>
    <property type="molecule type" value="Genomic_DNA"/>
</dbReference>
<sequence length="135" mass="15022">MEALAGRFAARFVLSEEEKFEVVCGSDDLNLPKPRFLLVGQVMSLKPICRNRLLSTLKPLWKDENLRIGSLGGGRLLFEATFEVIKQRVLDGCSRSFDKSLIVLADANGKGPPSSIPLTHEKFWVQIHGLDPNDT</sequence>
<reference evidence="1 2" key="1">
    <citation type="journal article" date="2023" name="G3 (Bethesda)">
        <title>A chromosome-length genome assembly and annotation of blackberry (Rubus argutus, cv. 'Hillquist').</title>
        <authorList>
            <person name="Bruna T."/>
            <person name="Aryal R."/>
            <person name="Dudchenko O."/>
            <person name="Sargent D.J."/>
            <person name="Mead D."/>
            <person name="Buti M."/>
            <person name="Cavallini A."/>
            <person name="Hytonen T."/>
            <person name="Andres J."/>
            <person name="Pham M."/>
            <person name="Weisz D."/>
            <person name="Mascagni F."/>
            <person name="Usai G."/>
            <person name="Natali L."/>
            <person name="Bassil N."/>
            <person name="Fernandez G.E."/>
            <person name="Lomsadze A."/>
            <person name="Armour M."/>
            <person name="Olukolu B."/>
            <person name="Poorten T."/>
            <person name="Britton C."/>
            <person name="Davik J."/>
            <person name="Ashrafi H."/>
            <person name="Aiden E.L."/>
            <person name="Borodovsky M."/>
            <person name="Worthington M."/>
        </authorList>
    </citation>
    <scope>NUCLEOTIDE SEQUENCE [LARGE SCALE GENOMIC DNA]</scope>
    <source>
        <strain evidence="1">PI 553951</strain>
    </source>
</reference>
<accession>A0AAW1VH92</accession>
<dbReference type="Proteomes" id="UP001457282">
    <property type="component" value="Unassembled WGS sequence"/>
</dbReference>
<evidence type="ECO:0000313" key="1">
    <source>
        <dbReference type="EMBL" id="KAK9902994.1"/>
    </source>
</evidence>
<protein>
    <recommendedName>
        <fullName evidence="3">DUF4780 domain-containing protein</fullName>
    </recommendedName>
</protein>
<evidence type="ECO:0000313" key="2">
    <source>
        <dbReference type="Proteomes" id="UP001457282"/>
    </source>
</evidence>
<dbReference type="AlphaFoldDB" id="A0AAW1VH92"/>
<name>A0AAW1VH92_RUBAR</name>
<proteinExistence type="predicted"/>
<evidence type="ECO:0008006" key="3">
    <source>
        <dbReference type="Google" id="ProtNLM"/>
    </source>
</evidence>
<keyword evidence="2" id="KW-1185">Reference proteome</keyword>
<gene>
    <name evidence="1" type="ORF">M0R45_001337</name>
</gene>